<protein>
    <recommendedName>
        <fullName evidence="1">Glycosyl transferase family 25 domain-containing protein</fullName>
    </recommendedName>
</protein>
<feature type="domain" description="Glycosyl transferase family 25" evidence="1">
    <location>
        <begin position="1"/>
        <end position="178"/>
    </location>
</feature>
<accession>A0A9W7ZZR3</accession>
<evidence type="ECO:0000259" key="1">
    <source>
        <dbReference type="Pfam" id="PF01755"/>
    </source>
</evidence>
<reference evidence="2" key="1">
    <citation type="submission" date="2022-07" db="EMBL/GenBank/DDBJ databases">
        <title>Phylogenomic reconstructions and comparative analyses of Kickxellomycotina fungi.</title>
        <authorList>
            <person name="Reynolds N.K."/>
            <person name="Stajich J.E."/>
            <person name="Barry K."/>
            <person name="Grigoriev I.V."/>
            <person name="Crous P."/>
            <person name="Smith M.E."/>
        </authorList>
    </citation>
    <scope>NUCLEOTIDE SEQUENCE</scope>
    <source>
        <strain evidence="2">NBRC 100468</strain>
    </source>
</reference>
<name>A0A9W7ZZR3_9FUNG</name>
<comment type="caution">
    <text evidence="2">The sequence shown here is derived from an EMBL/GenBank/DDBJ whole genome shotgun (WGS) entry which is preliminary data.</text>
</comment>
<dbReference type="Proteomes" id="UP001150538">
    <property type="component" value="Unassembled WGS sequence"/>
</dbReference>
<dbReference type="InterPro" id="IPR002654">
    <property type="entry name" value="Glyco_trans_25"/>
</dbReference>
<proteinExistence type="predicted"/>
<dbReference type="AlphaFoldDB" id="A0A9W7ZZR3"/>
<gene>
    <name evidence="2" type="ORF">H4219_001892</name>
</gene>
<evidence type="ECO:0000313" key="3">
    <source>
        <dbReference type="Proteomes" id="UP001150538"/>
    </source>
</evidence>
<organism evidence="2 3">
    <name type="scientific">Mycoemilia scoparia</name>
    <dbReference type="NCBI Taxonomy" id="417184"/>
    <lineage>
        <taxon>Eukaryota</taxon>
        <taxon>Fungi</taxon>
        <taxon>Fungi incertae sedis</taxon>
        <taxon>Zoopagomycota</taxon>
        <taxon>Kickxellomycotina</taxon>
        <taxon>Kickxellomycetes</taxon>
        <taxon>Kickxellales</taxon>
        <taxon>Kickxellaceae</taxon>
        <taxon>Mycoemilia</taxon>
    </lineage>
</organism>
<evidence type="ECO:0000313" key="2">
    <source>
        <dbReference type="EMBL" id="KAJ1919537.1"/>
    </source>
</evidence>
<dbReference type="EMBL" id="JANBPU010000025">
    <property type="protein sequence ID" value="KAJ1919537.1"/>
    <property type="molecule type" value="Genomic_DNA"/>
</dbReference>
<sequence>MKDRVDRRARVKSLFDHTGLDVEFSMGVEVNPQMKGYKELNAGKPHIRDNQKGCWLSHVKVWRDIIRNGHEISTIFEDDVDFSMNIHYKIHYALDLMNGTATKNNISQEFVPKDLKPGYKDPGWDLMFFGHCSIFEDRGIFVVNDIDFVPATKPYCNHGYLISLVGARRLIDLMGEMIVGPLDLAIIREVEKTDPKEKLRAFSFRVPIAKQRRDLYKNDEGVRAPIFEAPEGSLLDHVTKYSRLYTHKEIVNMGL</sequence>
<dbReference type="CDD" id="cd06532">
    <property type="entry name" value="Glyco_transf_25"/>
    <property type="match status" value="1"/>
</dbReference>
<keyword evidence="3" id="KW-1185">Reference proteome</keyword>
<dbReference type="Pfam" id="PF01755">
    <property type="entry name" value="Glyco_transf_25"/>
    <property type="match status" value="1"/>
</dbReference>
<dbReference type="OrthoDB" id="47375at2759"/>